<reference evidence="1 2" key="1">
    <citation type="submission" date="2023-12" db="EMBL/GenBank/DDBJ databases">
        <title>Friends and Foes: Symbiotic and Algicidal bacterial influence on Karenia brevis blooms.</title>
        <authorList>
            <person name="Fei C."/>
            <person name="Mohamed A.R."/>
            <person name="Booker A."/>
            <person name="Arshad M."/>
            <person name="Klass S."/>
            <person name="Ahn S."/>
            <person name="Gilbert P.M."/>
            <person name="Heil C.A."/>
            <person name="Martinez J.M."/>
            <person name="Amin S.A."/>
        </authorList>
    </citation>
    <scope>NUCLEOTIDE SEQUENCE [LARGE SCALE GENOMIC DNA]</scope>
    <source>
        <strain evidence="1 2">CE15</strain>
    </source>
</reference>
<dbReference type="EMBL" id="JBAWKS010000002">
    <property type="protein sequence ID" value="MEI4551290.1"/>
    <property type="molecule type" value="Genomic_DNA"/>
</dbReference>
<dbReference type="RefSeq" id="WP_336436287.1">
    <property type="nucleotide sequence ID" value="NZ_JBAWKS010000002.1"/>
</dbReference>
<sequence>MELINYLNEHFYTKQQLLELSKIPESVFEQWQSNGLMPKCSYKLALNVESDSFFGIHAEAHTVEYYAKGYTAWLGNLQSISDEHSAYELFSRRYQNAIAELKAQGFASQNSKLNDGLSQHIESEWQHFQNGIYGLCTQSGLPEDIAAKEFAIVIINELTEQENLTHAQLTQLEQAVNLLDCASALFAPHERNNSSRHRLVDEVRRKYQF</sequence>
<gene>
    <name evidence="1" type="ORF">WAE96_16570</name>
</gene>
<evidence type="ECO:0000313" key="1">
    <source>
        <dbReference type="EMBL" id="MEI4551290.1"/>
    </source>
</evidence>
<name>A0ABU8EX22_9GAMM</name>
<organism evidence="1 2">
    <name type="scientific">Pseudoalteromonas spongiae</name>
    <dbReference type="NCBI Taxonomy" id="298657"/>
    <lineage>
        <taxon>Bacteria</taxon>
        <taxon>Pseudomonadati</taxon>
        <taxon>Pseudomonadota</taxon>
        <taxon>Gammaproteobacteria</taxon>
        <taxon>Alteromonadales</taxon>
        <taxon>Pseudoalteromonadaceae</taxon>
        <taxon>Pseudoalteromonas</taxon>
    </lineage>
</organism>
<proteinExistence type="predicted"/>
<comment type="caution">
    <text evidence="1">The sequence shown here is derived from an EMBL/GenBank/DDBJ whole genome shotgun (WGS) entry which is preliminary data.</text>
</comment>
<dbReference type="Pfam" id="PF19531">
    <property type="entry name" value="DUF6058"/>
    <property type="match status" value="1"/>
</dbReference>
<evidence type="ECO:0000313" key="2">
    <source>
        <dbReference type="Proteomes" id="UP001382455"/>
    </source>
</evidence>
<dbReference type="InterPro" id="IPR045694">
    <property type="entry name" value="DUF6058"/>
</dbReference>
<protein>
    <submittedName>
        <fullName evidence="1">DUF6058 family natural product biosynthesis protein</fullName>
    </submittedName>
</protein>
<accession>A0ABU8EX22</accession>
<dbReference type="Proteomes" id="UP001382455">
    <property type="component" value="Unassembled WGS sequence"/>
</dbReference>
<keyword evidence="2" id="KW-1185">Reference proteome</keyword>